<dbReference type="InterPro" id="IPR036380">
    <property type="entry name" value="Isochorismatase-like_sf"/>
</dbReference>
<evidence type="ECO:0000313" key="3">
    <source>
        <dbReference type="Proteomes" id="UP000738431"/>
    </source>
</evidence>
<accession>A0ABZ1C8M3</accession>
<dbReference type="SUPFAM" id="SSF52499">
    <property type="entry name" value="Isochorismatase-like hydrolases"/>
    <property type="match status" value="1"/>
</dbReference>
<dbReference type="EMBL" id="CP139781">
    <property type="protein sequence ID" value="WRQ88047.1"/>
    <property type="molecule type" value="Genomic_DNA"/>
</dbReference>
<evidence type="ECO:0000313" key="2">
    <source>
        <dbReference type="EMBL" id="WRQ88047.1"/>
    </source>
</evidence>
<dbReference type="RefSeq" id="WP_221028918.1">
    <property type="nucleotide sequence ID" value="NZ_CP139781.1"/>
</dbReference>
<dbReference type="Proteomes" id="UP000738431">
    <property type="component" value="Chromosome"/>
</dbReference>
<sequence>MSETTTIPGALLLCLDMQGPFVGAVEGPAEVTRRCALALRAARGVGIATVLTEQAPEKLGPTIPEIASAAGDAPVLTKSTFSALATPAVAELIEELEIEHLLICGIETSICVYQTALEALNRDLAVTVLSDAVSARRPADAATALTALRGHGVHVLPLESVFYALLHDTSHPFFKSFTQLVKSHA</sequence>
<dbReference type="InterPro" id="IPR050993">
    <property type="entry name" value="Isochorismatase_domain"/>
</dbReference>
<feature type="domain" description="Isochorismatase-like" evidence="1">
    <location>
        <begin position="11"/>
        <end position="158"/>
    </location>
</feature>
<dbReference type="Pfam" id="PF00857">
    <property type="entry name" value="Isochorismatase"/>
    <property type="match status" value="1"/>
</dbReference>
<proteinExistence type="predicted"/>
<organism evidence="2 3">
    <name type="scientific">Actomonas aquatica</name>
    <dbReference type="NCBI Taxonomy" id="2866162"/>
    <lineage>
        <taxon>Bacteria</taxon>
        <taxon>Pseudomonadati</taxon>
        <taxon>Verrucomicrobiota</taxon>
        <taxon>Opitutia</taxon>
        <taxon>Opitutales</taxon>
        <taxon>Opitutaceae</taxon>
        <taxon>Actomonas</taxon>
    </lineage>
</organism>
<name>A0ABZ1C8M3_9BACT</name>
<gene>
    <name evidence="2" type="ORF">K1X11_001420</name>
</gene>
<keyword evidence="3" id="KW-1185">Reference proteome</keyword>
<reference evidence="2 3" key="1">
    <citation type="submission" date="2021-08" db="EMBL/GenBank/DDBJ databases">
        <authorList>
            <person name="Zhang D."/>
            <person name="Zhang A."/>
            <person name="Wang L."/>
        </authorList>
    </citation>
    <scope>NUCLEOTIDE SEQUENCE [LARGE SCALE GENOMIC DNA]</scope>
    <source>
        <strain evidence="2 3">WL0086</strain>
    </source>
</reference>
<dbReference type="PANTHER" id="PTHR14119">
    <property type="entry name" value="HYDROLASE"/>
    <property type="match status" value="1"/>
</dbReference>
<reference evidence="2 3" key="2">
    <citation type="submission" date="2023-12" db="EMBL/GenBank/DDBJ databases">
        <title>Description of an unclassified Opitutus bacterium of Verrucomicrobiota.</title>
        <authorList>
            <person name="Zhang D.-F."/>
        </authorList>
    </citation>
    <scope>NUCLEOTIDE SEQUENCE [LARGE SCALE GENOMIC DNA]</scope>
    <source>
        <strain evidence="2 3">WL0086</strain>
    </source>
</reference>
<evidence type="ECO:0000259" key="1">
    <source>
        <dbReference type="Pfam" id="PF00857"/>
    </source>
</evidence>
<dbReference type="Gene3D" id="3.40.50.850">
    <property type="entry name" value="Isochorismatase-like"/>
    <property type="match status" value="1"/>
</dbReference>
<dbReference type="PANTHER" id="PTHR14119:SF3">
    <property type="entry name" value="ISOCHORISMATASE DOMAIN-CONTAINING PROTEIN 2"/>
    <property type="match status" value="1"/>
</dbReference>
<dbReference type="InterPro" id="IPR000868">
    <property type="entry name" value="Isochorismatase-like_dom"/>
</dbReference>
<protein>
    <submittedName>
        <fullName evidence="2">Isochorismatase family protein</fullName>
    </submittedName>
</protein>